<dbReference type="RefSeq" id="WP_243554571.1">
    <property type="nucleotide sequence ID" value="NZ_CP094528.1"/>
</dbReference>
<evidence type="ECO:0000313" key="1">
    <source>
        <dbReference type="EMBL" id="UOE43521.1"/>
    </source>
</evidence>
<sequence>MRTVLTCTTCSGSVRPKVATSRRASGPTEFLGVDYPGDEEYIHTLDEYLAR</sequence>
<dbReference type="EMBL" id="CP094528">
    <property type="protein sequence ID" value="UOE43521.1"/>
    <property type="molecule type" value="Genomic_DNA"/>
</dbReference>
<dbReference type="Proteomes" id="UP000832097">
    <property type="component" value="Chromosome"/>
</dbReference>
<reference evidence="1 2" key="1">
    <citation type="submission" date="2022-03" db="EMBL/GenBank/DDBJ databases">
        <title>Mucilaginibacter sp. isolated from the gut of Protaetia brevitarsis seulensis larvae.</title>
        <authorList>
            <person name="Won M."/>
            <person name="Kim S.-J."/>
            <person name="Kwon S.-W."/>
        </authorList>
    </citation>
    <scope>NUCLEOTIDE SEQUENCE [LARGE SCALE GENOMIC DNA]</scope>
    <source>
        <strain evidence="1 2">CFWR-12</strain>
    </source>
</reference>
<proteinExistence type="predicted"/>
<protein>
    <submittedName>
        <fullName evidence="1">Uncharacterized protein</fullName>
    </submittedName>
</protein>
<organism evidence="1 2">
    <name type="scientific">Agromyces larvae</name>
    <dbReference type="NCBI Taxonomy" id="2929802"/>
    <lineage>
        <taxon>Bacteria</taxon>
        <taxon>Bacillati</taxon>
        <taxon>Actinomycetota</taxon>
        <taxon>Actinomycetes</taxon>
        <taxon>Micrococcales</taxon>
        <taxon>Microbacteriaceae</taxon>
        <taxon>Agromyces</taxon>
    </lineage>
</organism>
<keyword evidence="2" id="KW-1185">Reference proteome</keyword>
<name>A0ABY4BWC4_9MICO</name>
<evidence type="ECO:0000313" key="2">
    <source>
        <dbReference type="Proteomes" id="UP000832097"/>
    </source>
</evidence>
<accession>A0ABY4BWC4</accession>
<gene>
    <name evidence="1" type="ORF">MTO99_15265</name>
</gene>